<evidence type="ECO:0000256" key="1">
    <source>
        <dbReference type="PIRSR" id="PIRSR640198-1"/>
    </source>
</evidence>
<keyword evidence="2" id="KW-0547">Nucleotide-binding</keyword>
<dbReference type="PROSITE" id="PS51459">
    <property type="entry name" value="FIDO"/>
    <property type="match status" value="1"/>
</dbReference>
<reference evidence="5 6" key="1">
    <citation type="journal article" date="2016" name="Nat. Commun.">
        <title>Thousands of microbial genomes shed light on interconnected biogeochemical processes in an aquifer system.</title>
        <authorList>
            <person name="Anantharaman K."/>
            <person name="Brown C.T."/>
            <person name="Hug L.A."/>
            <person name="Sharon I."/>
            <person name="Castelle C.J."/>
            <person name="Probst A.J."/>
            <person name="Thomas B.C."/>
            <person name="Singh A."/>
            <person name="Wilkins M.J."/>
            <person name="Karaoz U."/>
            <person name="Brodie E.L."/>
            <person name="Williams K.H."/>
            <person name="Hubbard S.S."/>
            <person name="Banfield J.F."/>
        </authorList>
    </citation>
    <scope>NUCLEOTIDE SEQUENCE [LARGE SCALE GENOMIC DNA]</scope>
</reference>
<comment type="caution">
    <text evidence="5">The sequence shown here is derived from an EMBL/GenBank/DDBJ whole genome shotgun (WGS) entry which is preliminary data.</text>
</comment>
<dbReference type="Proteomes" id="UP000177092">
    <property type="component" value="Unassembled WGS sequence"/>
</dbReference>
<accession>A0A1F6A9G1</accession>
<feature type="active site" evidence="1">
    <location>
        <position position="189"/>
    </location>
</feature>
<sequence>MFKPKYFISLELLDNIKKITSVVTQLNARTYTNIILHKFERKARDLSAHASTSIEGNPLPLTDVKALLKSRPEHLRDTEREVLNYNNALVWLEKELKRSIPLTITGDVIHKIHAFVMDSLMAETKLQDYRNKPVFVNDPREHKTIYWPPDQQDVQNLMREFIEFINHSQKDMDPLLVAGIFHKQFVIIHPFIDGNGRTVRLITKALLASMGLNTFNLFSFENYYNNNVTNYFTYVGERGNYYDIVDKIDFTPWLVYFTGGIIDELLRVSKELDKEVLTPQTILSEHEEKMLAYIDRKGFITDRIYSTLTKRAKATRNLDFQKLISLGIIKMEGKGKATYYKRV</sequence>
<feature type="site" description="Important for autoinhibition of adenylyltransferase activity" evidence="3">
    <location>
        <position position="55"/>
    </location>
</feature>
<dbReference type="Pfam" id="PF02661">
    <property type="entry name" value="Fic"/>
    <property type="match status" value="1"/>
</dbReference>
<evidence type="ECO:0000259" key="4">
    <source>
        <dbReference type="PROSITE" id="PS51459"/>
    </source>
</evidence>
<evidence type="ECO:0000256" key="3">
    <source>
        <dbReference type="PIRSR" id="PIRSR640198-3"/>
    </source>
</evidence>
<dbReference type="InterPro" id="IPR040198">
    <property type="entry name" value="Fido_containing"/>
</dbReference>
<feature type="binding site" evidence="2">
    <location>
        <begin position="193"/>
        <end position="200"/>
    </location>
    <ligand>
        <name>ATP</name>
        <dbReference type="ChEBI" id="CHEBI:30616"/>
    </ligand>
</feature>
<evidence type="ECO:0000256" key="2">
    <source>
        <dbReference type="PIRSR" id="PIRSR640198-2"/>
    </source>
</evidence>
<evidence type="ECO:0000313" key="6">
    <source>
        <dbReference type="Proteomes" id="UP000177092"/>
    </source>
</evidence>
<organism evidence="5 6">
    <name type="scientific">Candidatus Gottesmanbacteria bacterium RIFCSPHIGHO2_02_FULL_40_13</name>
    <dbReference type="NCBI Taxonomy" id="1798384"/>
    <lineage>
        <taxon>Bacteria</taxon>
        <taxon>Candidatus Gottesmaniibacteriota</taxon>
    </lineage>
</organism>
<keyword evidence="2" id="KW-0067">ATP-binding</keyword>
<name>A0A1F6A9G1_9BACT</name>
<gene>
    <name evidence="5" type="ORF">A3D03_05595</name>
</gene>
<dbReference type="STRING" id="1798384.A3D03_05595"/>
<feature type="domain" description="Fido" evidence="4">
    <location>
        <begin position="104"/>
        <end position="256"/>
    </location>
</feature>
<dbReference type="EMBL" id="MFJN01000023">
    <property type="protein sequence ID" value="OGG21365.1"/>
    <property type="molecule type" value="Genomic_DNA"/>
</dbReference>
<dbReference type="InterPro" id="IPR036597">
    <property type="entry name" value="Fido-like_dom_sf"/>
</dbReference>
<dbReference type="SUPFAM" id="SSF140931">
    <property type="entry name" value="Fic-like"/>
    <property type="match status" value="1"/>
</dbReference>
<dbReference type="PANTHER" id="PTHR13504">
    <property type="entry name" value="FIDO DOMAIN-CONTAINING PROTEIN DDB_G0283145"/>
    <property type="match status" value="1"/>
</dbReference>
<dbReference type="PANTHER" id="PTHR13504:SF38">
    <property type="entry name" value="FIDO DOMAIN-CONTAINING PROTEIN"/>
    <property type="match status" value="1"/>
</dbReference>
<evidence type="ECO:0000313" key="5">
    <source>
        <dbReference type="EMBL" id="OGG21365.1"/>
    </source>
</evidence>
<dbReference type="Gene3D" id="1.10.3290.10">
    <property type="entry name" value="Fido-like domain"/>
    <property type="match status" value="1"/>
</dbReference>
<dbReference type="InterPro" id="IPR003812">
    <property type="entry name" value="Fido"/>
</dbReference>
<proteinExistence type="predicted"/>
<dbReference type="AlphaFoldDB" id="A0A1F6A9G1"/>
<dbReference type="GO" id="GO:0005524">
    <property type="term" value="F:ATP binding"/>
    <property type="evidence" value="ECO:0007669"/>
    <property type="project" value="UniProtKB-KW"/>
</dbReference>
<protein>
    <recommendedName>
        <fullName evidence="4">Fido domain-containing protein</fullName>
    </recommendedName>
</protein>